<evidence type="ECO:0000313" key="7">
    <source>
        <dbReference type="EMBL" id="KAL3805539.1"/>
    </source>
</evidence>
<keyword evidence="3" id="KW-0808">Transferase</keyword>
<feature type="signal peptide" evidence="5">
    <location>
        <begin position="1"/>
        <end position="21"/>
    </location>
</feature>
<evidence type="ECO:0000256" key="5">
    <source>
        <dbReference type="SAM" id="SignalP"/>
    </source>
</evidence>
<dbReference type="GO" id="GO:0032259">
    <property type="term" value="P:methylation"/>
    <property type="evidence" value="ECO:0007669"/>
    <property type="project" value="UniProtKB-KW"/>
</dbReference>
<protein>
    <recommendedName>
        <fullName evidence="6">Methyltransferase type 11 domain-containing protein</fullName>
    </recommendedName>
</protein>
<proteinExistence type="inferred from homology"/>
<dbReference type="InterPro" id="IPR051419">
    <property type="entry name" value="Lys/N-term_MeTrsfase_sf"/>
</dbReference>
<sequence>MIVLTTTIIVSWNLIIAPSHGWVASLPRRICVSHFKVHPRLSLSKETQQQQQHHRQQHREPDNRFGNKAYWDESYRNSLGNILDDDCGNGQHNTHDPSTGTFSWYCGWKDELEPFFAELVPPGINPSVLVPGIGNDACIRDMFDAGYRRLTAFDYAPAGVECARRMLGPERLRLMEDLRVADARSLPYRDASYDAVLDKGTLDSIYLSGGKNKELSRMHLSMAITELARVVKVGGIVFCVTAACVDEVQRSFDACNDTNGRWRQIRDGTLYVTEDGYTSNNVDATILVWERIG</sequence>
<evidence type="ECO:0000259" key="6">
    <source>
        <dbReference type="Pfam" id="PF08241"/>
    </source>
</evidence>
<dbReference type="PANTHER" id="PTHR12176:SF80">
    <property type="entry name" value="EEF1A LYSINE METHYLTRANSFERASE 4"/>
    <property type="match status" value="1"/>
</dbReference>
<dbReference type="EMBL" id="JALLAZ020000027">
    <property type="protein sequence ID" value="KAL3805539.1"/>
    <property type="molecule type" value="Genomic_DNA"/>
</dbReference>
<evidence type="ECO:0000313" key="8">
    <source>
        <dbReference type="Proteomes" id="UP001530315"/>
    </source>
</evidence>
<organism evidence="7 8">
    <name type="scientific">Stephanodiscus triporus</name>
    <dbReference type="NCBI Taxonomy" id="2934178"/>
    <lineage>
        <taxon>Eukaryota</taxon>
        <taxon>Sar</taxon>
        <taxon>Stramenopiles</taxon>
        <taxon>Ochrophyta</taxon>
        <taxon>Bacillariophyta</taxon>
        <taxon>Coscinodiscophyceae</taxon>
        <taxon>Thalassiosirophycidae</taxon>
        <taxon>Stephanodiscales</taxon>
        <taxon>Stephanodiscaceae</taxon>
        <taxon>Stephanodiscus</taxon>
    </lineage>
</organism>
<dbReference type="GO" id="GO:0008168">
    <property type="term" value="F:methyltransferase activity"/>
    <property type="evidence" value="ECO:0007669"/>
    <property type="project" value="UniProtKB-KW"/>
</dbReference>
<dbReference type="PANTHER" id="PTHR12176">
    <property type="entry name" value="SAM-DEPENDENT METHYLTRANSFERASE SUPERFAMILY PROTEIN"/>
    <property type="match status" value="1"/>
</dbReference>
<keyword evidence="8" id="KW-1185">Reference proteome</keyword>
<keyword evidence="5" id="KW-0732">Signal</keyword>
<feature type="region of interest" description="Disordered" evidence="4">
    <location>
        <begin position="42"/>
        <end position="66"/>
    </location>
</feature>
<dbReference type="InterPro" id="IPR013216">
    <property type="entry name" value="Methyltransf_11"/>
</dbReference>
<accession>A0ABD3QYN6</accession>
<dbReference type="InterPro" id="IPR029063">
    <property type="entry name" value="SAM-dependent_MTases_sf"/>
</dbReference>
<dbReference type="Proteomes" id="UP001530315">
    <property type="component" value="Unassembled WGS sequence"/>
</dbReference>
<dbReference type="AlphaFoldDB" id="A0ABD3QYN6"/>
<feature type="domain" description="Methyltransferase type 11" evidence="6">
    <location>
        <begin position="131"/>
        <end position="239"/>
    </location>
</feature>
<dbReference type="SUPFAM" id="SSF53335">
    <property type="entry name" value="S-adenosyl-L-methionine-dependent methyltransferases"/>
    <property type="match status" value="1"/>
</dbReference>
<comment type="caution">
    <text evidence="7">The sequence shown here is derived from an EMBL/GenBank/DDBJ whole genome shotgun (WGS) entry which is preliminary data.</text>
</comment>
<gene>
    <name evidence="7" type="ORF">ACHAW5_005600</name>
</gene>
<evidence type="ECO:0000256" key="3">
    <source>
        <dbReference type="ARBA" id="ARBA00022679"/>
    </source>
</evidence>
<feature type="chain" id="PRO_5044740901" description="Methyltransferase type 11 domain-containing protein" evidence="5">
    <location>
        <begin position="22"/>
        <end position="293"/>
    </location>
</feature>
<evidence type="ECO:0000256" key="4">
    <source>
        <dbReference type="SAM" id="MobiDB-lite"/>
    </source>
</evidence>
<dbReference type="Pfam" id="PF08241">
    <property type="entry name" value="Methyltransf_11"/>
    <property type="match status" value="1"/>
</dbReference>
<evidence type="ECO:0000256" key="1">
    <source>
        <dbReference type="ARBA" id="ARBA00008361"/>
    </source>
</evidence>
<evidence type="ECO:0000256" key="2">
    <source>
        <dbReference type="ARBA" id="ARBA00022603"/>
    </source>
</evidence>
<dbReference type="Gene3D" id="3.40.50.150">
    <property type="entry name" value="Vaccinia Virus protein VP39"/>
    <property type="match status" value="1"/>
</dbReference>
<name>A0ABD3QYN6_9STRA</name>
<reference evidence="7 8" key="1">
    <citation type="submission" date="2024-10" db="EMBL/GenBank/DDBJ databases">
        <title>Updated reference genomes for cyclostephanoid diatoms.</title>
        <authorList>
            <person name="Roberts W.R."/>
            <person name="Alverson A.J."/>
        </authorList>
    </citation>
    <scope>NUCLEOTIDE SEQUENCE [LARGE SCALE GENOMIC DNA]</scope>
    <source>
        <strain evidence="7 8">AJA276-08</strain>
    </source>
</reference>
<comment type="similarity">
    <text evidence="1">Belongs to the methyltransferase superfamily.</text>
</comment>
<keyword evidence="2" id="KW-0489">Methyltransferase</keyword>